<evidence type="ECO:0000313" key="2">
    <source>
        <dbReference type="Proteomes" id="UP000432568"/>
    </source>
</evidence>
<reference evidence="1 2" key="1">
    <citation type="submission" date="2019-07" db="EMBL/GenBank/DDBJ databases">
        <title>Draft genome of C. aurimucosum strain 332.</title>
        <authorList>
            <person name="Pacheco L.G.C."/>
            <person name="Aguiar E.R.G.R."/>
            <person name="Barberis C.M."/>
            <person name="Almuzara M.N."/>
            <person name="Traglia G.M."/>
            <person name="Santos C.S."/>
            <person name="Vay C.A."/>
            <person name="Rocha D.J.P.G."/>
        </authorList>
    </citation>
    <scope>NUCLEOTIDE SEQUENCE [LARGE SCALE GENOMIC DNA]</scope>
    <source>
        <strain evidence="1 2">332</strain>
    </source>
</reference>
<accession>A0A6I3K7D0</accession>
<name>A0A6I3K7D0_9CORY</name>
<dbReference type="Proteomes" id="UP000432568">
    <property type="component" value="Unassembled WGS sequence"/>
</dbReference>
<proteinExistence type="predicted"/>
<comment type="caution">
    <text evidence="1">The sequence shown here is derived from an EMBL/GenBank/DDBJ whole genome shotgun (WGS) entry which is preliminary data.</text>
</comment>
<protein>
    <submittedName>
        <fullName evidence="1">Uncharacterized protein</fullName>
    </submittedName>
</protein>
<dbReference type="EMBL" id="VIOG01000004">
    <property type="protein sequence ID" value="MTD91135.1"/>
    <property type="molecule type" value="Genomic_DNA"/>
</dbReference>
<evidence type="ECO:0000313" key="1">
    <source>
        <dbReference type="EMBL" id="MTD91135.1"/>
    </source>
</evidence>
<gene>
    <name evidence="1" type="ORF">FME68_04410</name>
</gene>
<dbReference type="AlphaFoldDB" id="A0A6I3K7D0"/>
<sequence>MTADDYWERVRDIRKDDQILYDERFTPPSENPNNWRNRQRDPIMLGPRDEFLVIGAVRYARGRATYVVKETVDWVIRHWHQLSDNTRYVIARDVAEECDYRDNTPRSVLSEIDDPDWQRLYNHIKDNQ</sequence>
<organism evidence="1 2">
    <name type="scientific">Corynebacterium aurimucosum</name>
    <dbReference type="NCBI Taxonomy" id="169292"/>
    <lineage>
        <taxon>Bacteria</taxon>
        <taxon>Bacillati</taxon>
        <taxon>Actinomycetota</taxon>
        <taxon>Actinomycetes</taxon>
        <taxon>Mycobacteriales</taxon>
        <taxon>Corynebacteriaceae</taxon>
        <taxon>Corynebacterium</taxon>
    </lineage>
</organism>